<proteinExistence type="predicted"/>
<organism evidence="2 3">
    <name type="scientific">Rosa chinensis</name>
    <name type="common">China rose</name>
    <dbReference type="NCBI Taxonomy" id="74649"/>
    <lineage>
        <taxon>Eukaryota</taxon>
        <taxon>Viridiplantae</taxon>
        <taxon>Streptophyta</taxon>
        <taxon>Embryophyta</taxon>
        <taxon>Tracheophyta</taxon>
        <taxon>Spermatophyta</taxon>
        <taxon>Magnoliopsida</taxon>
        <taxon>eudicotyledons</taxon>
        <taxon>Gunneridae</taxon>
        <taxon>Pentapetalae</taxon>
        <taxon>rosids</taxon>
        <taxon>fabids</taxon>
        <taxon>Rosales</taxon>
        <taxon>Rosaceae</taxon>
        <taxon>Rosoideae</taxon>
        <taxon>Rosoideae incertae sedis</taxon>
        <taxon>Rosa</taxon>
    </lineage>
</organism>
<dbReference type="EMBL" id="PDCK01000039">
    <property type="protein sequence ID" value="PRQ55189.1"/>
    <property type="molecule type" value="Genomic_DNA"/>
</dbReference>
<sequence>MKKSLFIYFYFLKIIWKSMHQSYAEKVGKKLYFWITFCTTTLIFFFGKTSVFMLCLERNIFFGLPLATKEYFFLGLSPNL</sequence>
<dbReference type="Proteomes" id="UP000238479">
    <property type="component" value="Chromosome 1"/>
</dbReference>
<comment type="caution">
    <text evidence="2">The sequence shown here is derived from an EMBL/GenBank/DDBJ whole genome shotgun (WGS) entry which is preliminary data.</text>
</comment>
<accession>A0A2P6S979</accession>
<evidence type="ECO:0000313" key="2">
    <source>
        <dbReference type="EMBL" id="PRQ55189.1"/>
    </source>
</evidence>
<reference evidence="2 3" key="1">
    <citation type="journal article" date="2018" name="Nat. Genet.">
        <title>The Rosa genome provides new insights in the design of modern roses.</title>
        <authorList>
            <person name="Bendahmane M."/>
        </authorList>
    </citation>
    <scope>NUCLEOTIDE SEQUENCE [LARGE SCALE GENOMIC DNA]</scope>
    <source>
        <strain evidence="3">cv. Old Blush</strain>
    </source>
</reference>
<keyword evidence="1" id="KW-1133">Transmembrane helix</keyword>
<protein>
    <submittedName>
        <fullName evidence="2">Uncharacterized protein</fullName>
    </submittedName>
</protein>
<gene>
    <name evidence="2" type="ORF">RchiOBHm_Chr1g0321861</name>
</gene>
<name>A0A2P6S979_ROSCH</name>
<keyword evidence="3" id="KW-1185">Reference proteome</keyword>
<keyword evidence="1" id="KW-0812">Transmembrane</keyword>
<evidence type="ECO:0000256" key="1">
    <source>
        <dbReference type="SAM" id="Phobius"/>
    </source>
</evidence>
<keyword evidence="1" id="KW-0472">Membrane</keyword>
<dbReference type="AlphaFoldDB" id="A0A2P6S979"/>
<dbReference type="Gramene" id="PRQ55189">
    <property type="protein sequence ID" value="PRQ55189"/>
    <property type="gene ID" value="RchiOBHm_Chr1g0321861"/>
</dbReference>
<evidence type="ECO:0000313" key="3">
    <source>
        <dbReference type="Proteomes" id="UP000238479"/>
    </source>
</evidence>
<feature type="transmembrane region" description="Helical" evidence="1">
    <location>
        <begin position="34"/>
        <end position="56"/>
    </location>
</feature>